<feature type="domain" description="Glycosyl transferase family 1" evidence="1">
    <location>
        <begin position="186"/>
        <end position="355"/>
    </location>
</feature>
<accession>A0ABY4CXP6</accession>
<evidence type="ECO:0000259" key="2">
    <source>
        <dbReference type="Pfam" id="PF13439"/>
    </source>
</evidence>
<dbReference type="RefSeq" id="WP_347439341.1">
    <property type="nucleotide sequence ID" value="NZ_CP089291.1"/>
</dbReference>
<name>A0ABY4CXP6_9BACL</name>
<gene>
    <name evidence="3" type="ORF">LSG31_11185</name>
</gene>
<dbReference type="PANTHER" id="PTHR45947">
    <property type="entry name" value="SULFOQUINOVOSYL TRANSFERASE SQD2"/>
    <property type="match status" value="1"/>
</dbReference>
<dbReference type="SUPFAM" id="SSF53756">
    <property type="entry name" value="UDP-Glycosyltransferase/glycogen phosphorylase"/>
    <property type="match status" value="1"/>
</dbReference>
<dbReference type="Proteomes" id="UP000830167">
    <property type="component" value="Chromosome"/>
</dbReference>
<dbReference type="InterPro" id="IPR001296">
    <property type="entry name" value="Glyco_trans_1"/>
</dbReference>
<dbReference type="Pfam" id="PF00534">
    <property type="entry name" value="Glycos_transf_1"/>
    <property type="match status" value="1"/>
</dbReference>
<reference evidence="3" key="1">
    <citation type="submission" date="2021-12" db="EMBL/GenBank/DDBJ databases">
        <title>Alicyclobacillaceae gen. nov., sp. nov., isolated from chalcocite enrichment system.</title>
        <authorList>
            <person name="Jiang Z."/>
        </authorList>
    </citation>
    <scope>NUCLEOTIDE SEQUENCE</scope>
    <source>
        <strain evidence="3">MYW30-H2</strain>
    </source>
</reference>
<dbReference type="CDD" id="cd03801">
    <property type="entry name" value="GT4_PimA-like"/>
    <property type="match status" value="1"/>
</dbReference>
<keyword evidence="4" id="KW-1185">Reference proteome</keyword>
<dbReference type="EMBL" id="CP089291">
    <property type="protein sequence ID" value="UOF92670.1"/>
    <property type="molecule type" value="Genomic_DNA"/>
</dbReference>
<proteinExistence type="predicted"/>
<dbReference type="Pfam" id="PF13439">
    <property type="entry name" value="Glyco_transf_4"/>
    <property type="match status" value="1"/>
</dbReference>
<evidence type="ECO:0000259" key="1">
    <source>
        <dbReference type="Pfam" id="PF00534"/>
    </source>
</evidence>
<dbReference type="PANTHER" id="PTHR45947:SF3">
    <property type="entry name" value="SULFOQUINOVOSYL TRANSFERASE SQD2"/>
    <property type="match status" value="1"/>
</dbReference>
<dbReference type="InterPro" id="IPR050194">
    <property type="entry name" value="Glycosyltransferase_grp1"/>
</dbReference>
<evidence type="ECO:0000313" key="3">
    <source>
        <dbReference type="EMBL" id="UOF92670.1"/>
    </source>
</evidence>
<feature type="domain" description="Glycosyltransferase subfamily 4-like N-terminal" evidence="2">
    <location>
        <begin position="57"/>
        <end position="173"/>
    </location>
</feature>
<sequence length="384" mass="43327">MGEPVRVGIVAPEGMVIPPAYGGSVQIYLFHLLKNLTNYHLSTVLPTLFSPTAQNGKHVSFPLIKIHHRKKGLYLREVLQKLAACKLDLIQIDNRPAWVTAIKRKFPKIPVVLNLHSVTFLGDSHISSAHLRQVWREISAVVVNSQALAGVLKHRYGVPSRKIYVIQPGVDLSAFPSRWSNHGMDRRKAFRKANNCETSFVFLYAGRVIRSKGIHTIIQAFQSIHKTYPSTCLFIVGNTHPWEKAYRKFLEKKARNRSIRIIRHLPHHTLVNYYLGADAFLCPSQQFEAFGLVNIEALATGLPVIASKQGGIKEIVAPGCGILVTSFHSEKAFRNAMLKAIRNQSHWRTSMSESSRIRAETAFSWKKTADSFANLYRLLAYRSL</sequence>
<organism evidence="3 4">
    <name type="scientific">Fodinisporobacter ferrooxydans</name>
    <dbReference type="NCBI Taxonomy" id="2901836"/>
    <lineage>
        <taxon>Bacteria</taxon>
        <taxon>Bacillati</taxon>
        <taxon>Bacillota</taxon>
        <taxon>Bacilli</taxon>
        <taxon>Bacillales</taxon>
        <taxon>Alicyclobacillaceae</taxon>
        <taxon>Fodinisporobacter</taxon>
    </lineage>
</organism>
<evidence type="ECO:0000313" key="4">
    <source>
        <dbReference type="Proteomes" id="UP000830167"/>
    </source>
</evidence>
<dbReference type="Gene3D" id="3.40.50.2000">
    <property type="entry name" value="Glycogen Phosphorylase B"/>
    <property type="match status" value="2"/>
</dbReference>
<dbReference type="InterPro" id="IPR028098">
    <property type="entry name" value="Glyco_trans_4-like_N"/>
</dbReference>
<protein>
    <submittedName>
        <fullName evidence="3">Glycosyltransferase family 4 protein</fullName>
    </submittedName>
</protein>